<organism evidence="1 2">
    <name type="scientific">Plutella xylostella</name>
    <name type="common">Diamondback moth</name>
    <name type="synonym">Plutella maculipennis</name>
    <dbReference type="NCBI Taxonomy" id="51655"/>
    <lineage>
        <taxon>Eukaryota</taxon>
        <taxon>Metazoa</taxon>
        <taxon>Ecdysozoa</taxon>
        <taxon>Arthropoda</taxon>
        <taxon>Hexapoda</taxon>
        <taxon>Insecta</taxon>
        <taxon>Pterygota</taxon>
        <taxon>Neoptera</taxon>
        <taxon>Endopterygota</taxon>
        <taxon>Lepidoptera</taxon>
        <taxon>Glossata</taxon>
        <taxon>Ditrysia</taxon>
        <taxon>Yponomeutoidea</taxon>
        <taxon>Plutellidae</taxon>
        <taxon>Plutella</taxon>
    </lineage>
</organism>
<evidence type="ECO:0000313" key="2">
    <source>
        <dbReference type="Proteomes" id="UP000823941"/>
    </source>
</evidence>
<keyword evidence="2" id="KW-1185">Reference proteome</keyword>
<evidence type="ECO:0000313" key="1">
    <source>
        <dbReference type="EMBL" id="KAG7308198.1"/>
    </source>
</evidence>
<dbReference type="EMBL" id="JAHIBW010000009">
    <property type="protein sequence ID" value="KAG7308198.1"/>
    <property type="molecule type" value="Genomic_DNA"/>
</dbReference>
<proteinExistence type="predicted"/>
<sequence length="137" mass="14959">MFLRFDFAIGPLKPSNLQLEAHYTSSPPSCEVHINYCRREPRCQSHALAISSRHGPDDAPIRCVLLRHIGAGSGRSMAETGRVSTAAACVGRFGPIIADCPLHSLLFYTGPKELCVIRANNIWIGPPGYTIQGVEEE</sequence>
<gene>
    <name evidence="1" type="ORF">JYU34_006866</name>
</gene>
<dbReference type="Proteomes" id="UP000823941">
    <property type="component" value="Chromosome 9"/>
</dbReference>
<accession>A0ABQ7QT14</accession>
<reference evidence="1 2" key="1">
    <citation type="submission" date="2021-06" db="EMBL/GenBank/DDBJ databases">
        <title>A haploid diamondback moth (Plutella xylostella L.) genome assembly resolves 31 chromosomes and identifies a diamide resistance mutation.</title>
        <authorList>
            <person name="Ward C.M."/>
            <person name="Perry K.D."/>
            <person name="Baker G."/>
            <person name="Powis K."/>
            <person name="Heckel D.G."/>
            <person name="Baxter S.W."/>
        </authorList>
    </citation>
    <scope>NUCLEOTIDE SEQUENCE [LARGE SCALE GENOMIC DNA]</scope>
    <source>
        <strain evidence="1 2">LV</strain>
        <tissue evidence="1">Single pupa</tissue>
    </source>
</reference>
<comment type="caution">
    <text evidence="1">The sequence shown here is derived from an EMBL/GenBank/DDBJ whole genome shotgun (WGS) entry which is preliminary data.</text>
</comment>
<protein>
    <submittedName>
        <fullName evidence="1">Uncharacterized protein</fullName>
    </submittedName>
</protein>
<name>A0ABQ7QT14_PLUXY</name>